<evidence type="ECO:0000313" key="7">
    <source>
        <dbReference type="EMBL" id="AOZ10392.1"/>
    </source>
</evidence>
<dbReference type="InterPro" id="IPR011701">
    <property type="entry name" value="MFS"/>
</dbReference>
<feature type="transmembrane region" description="Helical" evidence="5">
    <location>
        <begin position="313"/>
        <end position="332"/>
    </location>
</feature>
<evidence type="ECO:0000259" key="6">
    <source>
        <dbReference type="PROSITE" id="PS50850"/>
    </source>
</evidence>
<dbReference type="Gene3D" id="1.20.1250.20">
    <property type="entry name" value="MFS general substrate transporter like domains"/>
    <property type="match status" value="2"/>
</dbReference>
<proteinExistence type="predicted"/>
<feature type="transmembrane region" description="Helical" evidence="5">
    <location>
        <begin position="165"/>
        <end position="186"/>
    </location>
</feature>
<name>A0ABN4TSZ8_9BURK</name>
<evidence type="ECO:0000256" key="5">
    <source>
        <dbReference type="SAM" id="Phobius"/>
    </source>
</evidence>
<dbReference type="PANTHER" id="PTHR23527">
    <property type="entry name" value="BLL3282 PROTEIN"/>
    <property type="match status" value="1"/>
</dbReference>
<keyword evidence="2 5" id="KW-1133">Transmembrane helix</keyword>
<feature type="transmembrane region" description="Helical" evidence="5">
    <location>
        <begin position="123"/>
        <end position="144"/>
    </location>
</feature>
<reference evidence="7 8" key="1">
    <citation type="submission" date="2016-10" db="EMBL/GenBank/DDBJ databases">
        <title>Complete genome sequences of three Cupriavidus strains isolated from various Malaysian environments.</title>
        <authorList>
            <person name="Abdullah A.A.-A."/>
            <person name="Shafie N.A.H."/>
            <person name="Lau N.S."/>
        </authorList>
    </citation>
    <scope>NUCLEOTIDE SEQUENCE [LARGE SCALE GENOMIC DNA]</scope>
    <source>
        <strain evidence="7 8">USMAA1020</strain>
    </source>
</reference>
<dbReference type="InterPro" id="IPR036259">
    <property type="entry name" value="MFS_trans_sf"/>
</dbReference>
<keyword evidence="1 5" id="KW-0812">Transmembrane</keyword>
<feature type="region of interest" description="Disordered" evidence="4">
    <location>
        <begin position="1"/>
        <end position="22"/>
    </location>
</feature>
<evidence type="ECO:0000256" key="3">
    <source>
        <dbReference type="ARBA" id="ARBA00023136"/>
    </source>
</evidence>
<feature type="transmembrane region" description="Helical" evidence="5">
    <location>
        <begin position="407"/>
        <end position="426"/>
    </location>
</feature>
<feature type="transmembrane region" description="Helical" evidence="5">
    <location>
        <begin position="98"/>
        <end position="117"/>
    </location>
</feature>
<dbReference type="InterPro" id="IPR020846">
    <property type="entry name" value="MFS_dom"/>
</dbReference>
<accession>A0ABN4TSZ8</accession>
<keyword evidence="3 5" id="KW-0472">Membrane</keyword>
<dbReference type="EMBL" id="CP017755">
    <property type="protein sequence ID" value="AOZ10392.1"/>
    <property type="molecule type" value="Genomic_DNA"/>
</dbReference>
<sequence>MPASCDSPLSRPSDAASARPAAAHGPAHRWKVLGVGVAANAAFSAAAAGIPTTAVWLRAGYRLDNAQLGLALGALGLGVALSELPWGLAADRFGDRPVLLAGLAATAATLLATAAWLAPSAGFVPPLAALMAALCLAGLLGGSVNGASGRAVMRWFREGERGFAMSVRQTAVPLGGGLGALALPWLASSAGFAWVFGALGLACALAAWLTWAWLHEPPQALSATVPAAAAPRPAAAPARGPLRDAAVWRLVAGIGILCVPQFAVLTFATVYLHDFARMGLAGMSATMVAVQAGAMAMRVWSGRLTDRRGNRRGYLRASTWAAAGTFLLLALASAGAPAAVPLLALLLVTAGISVSAWHGVAYTELATLAGAERAGTALGMANTIVYLGFFLTPLLIPALLAASAWPWVWAVAGMAALAALPLFAPARG</sequence>
<feature type="transmembrane region" description="Helical" evidence="5">
    <location>
        <begin position="192"/>
        <end position="214"/>
    </location>
</feature>
<gene>
    <name evidence="7" type="ORF">BKK80_32945</name>
</gene>
<feature type="transmembrane region" description="Helical" evidence="5">
    <location>
        <begin position="338"/>
        <end position="362"/>
    </location>
</feature>
<protein>
    <submittedName>
        <fullName evidence="7">MFS transporter</fullName>
    </submittedName>
</protein>
<dbReference type="PROSITE" id="PS50850">
    <property type="entry name" value="MFS"/>
    <property type="match status" value="1"/>
</dbReference>
<evidence type="ECO:0000313" key="8">
    <source>
        <dbReference type="Proteomes" id="UP000177515"/>
    </source>
</evidence>
<feature type="transmembrane region" description="Helical" evidence="5">
    <location>
        <begin position="383"/>
        <end position="401"/>
    </location>
</feature>
<evidence type="ECO:0000256" key="2">
    <source>
        <dbReference type="ARBA" id="ARBA00022989"/>
    </source>
</evidence>
<keyword evidence="8" id="KW-1185">Reference proteome</keyword>
<feature type="transmembrane region" description="Helical" evidence="5">
    <location>
        <begin position="247"/>
        <end position="272"/>
    </location>
</feature>
<dbReference type="PANTHER" id="PTHR23527:SF1">
    <property type="entry name" value="BLL3282 PROTEIN"/>
    <property type="match status" value="1"/>
</dbReference>
<feature type="transmembrane region" description="Helical" evidence="5">
    <location>
        <begin position="32"/>
        <end position="56"/>
    </location>
</feature>
<organism evidence="7 8">
    <name type="scientific">Cupriavidus malaysiensis</name>
    <dbReference type="NCBI Taxonomy" id="367825"/>
    <lineage>
        <taxon>Bacteria</taxon>
        <taxon>Pseudomonadati</taxon>
        <taxon>Pseudomonadota</taxon>
        <taxon>Betaproteobacteria</taxon>
        <taxon>Burkholderiales</taxon>
        <taxon>Burkholderiaceae</taxon>
        <taxon>Cupriavidus</taxon>
    </lineage>
</organism>
<feature type="domain" description="Major facilitator superfamily (MFS) profile" evidence="6">
    <location>
        <begin position="32"/>
        <end position="428"/>
    </location>
</feature>
<evidence type="ECO:0000256" key="4">
    <source>
        <dbReference type="SAM" id="MobiDB-lite"/>
    </source>
</evidence>
<evidence type="ECO:0000256" key="1">
    <source>
        <dbReference type="ARBA" id="ARBA00022692"/>
    </source>
</evidence>
<dbReference type="RefSeq" id="WP_071072873.1">
    <property type="nucleotide sequence ID" value="NZ_CP017755.1"/>
</dbReference>
<dbReference type="Pfam" id="PF07690">
    <property type="entry name" value="MFS_1"/>
    <property type="match status" value="1"/>
</dbReference>
<dbReference type="Proteomes" id="UP000177515">
    <property type="component" value="Chromosome 2"/>
</dbReference>
<feature type="transmembrane region" description="Helical" evidence="5">
    <location>
        <begin position="278"/>
        <end position="301"/>
    </location>
</feature>
<dbReference type="InterPro" id="IPR052952">
    <property type="entry name" value="MFS-Transporter"/>
</dbReference>
<dbReference type="SUPFAM" id="SSF103473">
    <property type="entry name" value="MFS general substrate transporter"/>
    <property type="match status" value="1"/>
</dbReference>